<dbReference type="EMBL" id="JABRWJ010000001">
    <property type="protein sequence ID" value="NRF66131.1"/>
    <property type="molecule type" value="Genomic_DNA"/>
</dbReference>
<keyword evidence="1" id="KW-0812">Transmembrane</keyword>
<feature type="domain" description="VanZ-like" evidence="2">
    <location>
        <begin position="16"/>
        <end position="131"/>
    </location>
</feature>
<evidence type="ECO:0000313" key="3">
    <source>
        <dbReference type="EMBL" id="NRF66131.1"/>
    </source>
</evidence>
<organism evidence="3 4">
    <name type="scientific">Pseudaquabacterium terrae</name>
    <dbReference type="NCBI Taxonomy" id="2732868"/>
    <lineage>
        <taxon>Bacteria</taxon>
        <taxon>Pseudomonadati</taxon>
        <taxon>Pseudomonadota</taxon>
        <taxon>Betaproteobacteria</taxon>
        <taxon>Burkholderiales</taxon>
        <taxon>Sphaerotilaceae</taxon>
        <taxon>Pseudaquabacterium</taxon>
    </lineage>
</organism>
<dbReference type="Proteomes" id="UP000737171">
    <property type="component" value="Unassembled WGS sequence"/>
</dbReference>
<feature type="transmembrane region" description="Helical" evidence="1">
    <location>
        <begin position="12"/>
        <end position="30"/>
    </location>
</feature>
<keyword evidence="4" id="KW-1185">Reference proteome</keyword>
<accession>A0ABX2EC42</accession>
<comment type="caution">
    <text evidence="3">The sequence shown here is derived from an EMBL/GenBank/DDBJ whole genome shotgun (WGS) entry which is preliminary data.</text>
</comment>
<evidence type="ECO:0000259" key="2">
    <source>
        <dbReference type="Pfam" id="PF04892"/>
    </source>
</evidence>
<dbReference type="InterPro" id="IPR006976">
    <property type="entry name" value="VanZ-like"/>
</dbReference>
<sequence length="369" mass="39050">MPGSVRAAARPLAGLWLALVVYATLFPFEGWNWPPGASLRDLLTLRWPRWWGGFDVVANLLGYLPLGLLLALAALREGHGRVASLLRATAGGLLLSYVLEVTQQLLPQRVPSLMDWVLNSAGSALGALLALGLSATGLPARWHEFHNRWLGRGGTGAAVLLLLWPVALLFPAPMPLGLGQIGGLLQEWALVAVADVPWAEAALAWLQTPSPARPLSRFAEGLATALGLLAPCLLAYAASPSPWRRAGLALGAPLVAIAATTLSTALNFGPEHALAWHTPGALTALGVGAALALSLAWIGPRLAAGFALVALTGGVMLVHQAPTDPYFGQSLQGWEQGRFIRFHGLARWVGLLWPYAAMAWLLARLRTAD</sequence>
<feature type="transmembrane region" description="Helical" evidence="1">
    <location>
        <begin position="342"/>
        <end position="363"/>
    </location>
</feature>
<feature type="transmembrane region" description="Helical" evidence="1">
    <location>
        <begin position="82"/>
        <end position="99"/>
    </location>
</feature>
<feature type="transmembrane region" description="Helical" evidence="1">
    <location>
        <begin position="150"/>
        <end position="170"/>
    </location>
</feature>
<evidence type="ECO:0000313" key="4">
    <source>
        <dbReference type="Proteomes" id="UP000737171"/>
    </source>
</evidence>
<feature type="transmembrane region" description="Helical" evidence="1">
    <location>
        <begin position="274"/>
        <end position="295"/>
    </location>
</feature>
<feature type="transmembrane region" description="Helical" evidence="1">
    <location>
        <begin position="119"/>
        <end position="138"/>
    </location>
</feature>
<name>A0ABX2EC42_9BURK</name>
<feature type="transmembrane region" description="Helical" evidence="1">
    <location>
        <begin position="50"/>
        <end position="75"/>
    </location>
</feature>
<dbReference type="Pfam" id="PF04892">
    <property type="entry name" value="VanZ"/>
    <property type="match status" value="1"/>
</dbReference>
<proteinExistence type="predicted"/>
<gene>
    <name evidence="3" type="ORF">HLB44_03970</name>
</gene>
<protein>
    <submittedName>
        <fullName evidence="3">VanZ family protein</fullName>
    </submittedName>
</protein>
<evidence type="ECO:0000256" key="1">
    <source>
        <dbReference type="SAM" id="Phobius"/>
    </source>
</evidence>
<feature type="transmembrane region" description="Helical" evidence="1">
    <location>
        <begin position="218"/>
        <end position="236"/>
    </location>
</feature>
<reference evidence="3 4" key="1">
    <citation type="submission" date="2020-05" db="EMBL/GenBank/DDBJ databases">
        <title>Aquincola sp. isolate from soil.</title>
        <authorList>
            <person name="Han J."/>
            <person name="Kim D.-U."/>
        </authorList>
    </citation>
    <scope>NUCLEOTIDE SEQUENCE [LARGE SCALE GENOMIC DNA]</scope>
    <source>
        <strain evidence="3 4">S2</strain>
    </source>
</reference>
<keyword evidence="1" id="KW-1133">Transmembrane helix</keyword>
<feature type="transmembrane region" description="Helical" evidence="1">
    <location>
        <begin position="302"/>
        <end position="322"/>
    </location>
</feature>
<feature type="transmembrane region" description="Helical" evidence="1">
    <location>
        <begin position="248"/>
        <end position="268"/>
    </location>
</feature>
<keyword evidence="1" id="KW-0472">Membrane</keyword>
<dbReference type="RefSeq" id="WP_173120776.1">
    <property type="nucleotide sequence ID" value="NZ_JABRWJ010000001.1"/>
</dbReference>